<gene>
    <name evidence="1" type="ORF">GRI36_09940</name>
</gene>
<dbReference type="Pfam" id="PF06262">
    <property type="entry name" value="Zincin_1"/>
    <property type="match status" value="1"/>
</dbReference>
<dbReference type="InterPro" id="IPR010428">
    <property type="entry name" value="Zincin_1"/>
</dbReference>
<dbReference type="Proteomes" id="UP000468943">
    <property type="component" value="Unassembled WGS sequence"/>
</dbReference>
<dbReference type="AlphaFoldDB" id="A0A6I4SN74"/>
<dbReference type="CDD" id="cd12952">
    <property type="entry name" value="MMP_ACEL2062"/>
    <property type="match status" value="1"/>
</dbReference>
<dbReference type="Gene3D" id="3.30.2010.20">
    <property type="match status" value="1"/>
</dbReference>
<reference evidence="1 2" key="1">
    <citation type="submission" date="2019-12" db="EMBL/GenBank/DDBJ databases">
        <title>Genomic-based taxomic classification of the family Erythrobacteraceae.</title>
        <authorList>
            <person name="Xu L."/>
        </authorList>
    </citation>
    <scope>NUCLEOTIDE SEQUENCE [LARGE SCALE GENOMIC DNA]</scope>
    <source>
        <strain evidence="1 2">JCM 17802</strain>
    </source>
</reference>
<dbReference type="EMBL" id="WTYS01000001">
    <property type="protein sequence ID" value="MXO57203.1"/>
    <property type="molecule type" value="Genomic_DNA"/>
</dbReference>
<dbReference type="InterPro" id="IPR038555">
    <property type="entry name" value="Zincin_1_sf"/>
</dbReference>
<name>A0A6I4SN74_9SPHN</name>
<comment type="caution">
    <text evidence="1">The sequence shown here is derived from an EMBL/GenBank/DDBJ whole genome shotgun (WGS) entry which is preliminary data.</text>
</comment>
<evidence type="ECO:0000313" key="1">
    <source>
        <dbReference type="EMBL" id="MXO57203.1"/>
    </source>
</evidence>
<proteinExistence type="predicted"/>
<keyword evidence="2" id="KW-1185">Reference proteome</keyword>
<dbReference type="OrthoDB" id="9806895at2"/>
<accession>A0A6I4SN74</accession>
<dbReference type="SUPFAM" id="SSF55486">
    <property type="entry name" value="Metalloproteases ('zincins'), catalytic domain"/>
    <property type="match status" value="1"/>
</dbReference>
<protein>
    <submittedName>
        <fullName evidence="1">Neutral zinc metallopeptidase</fullName>
    </submittedName>
</protein>
<sequence>MPLSSPPYPTREMFEEEALAALASIPEFLRERLANVVLKVEEFATPEQLQSVNIATRWGLSGLYEGRPLSKESVWESGDLPPVISLFRQPLLREWIDTGVGLKELIRHVVIHEAGHHFGFSDDDMHQLERMAED</sequence>
<organism evidence="1 2">
    <name type="scientific">Pontixanthobacter gangjinensis</name>
    <dbReference type="NCBI Taxonomy" id="1028742"/>
    <lineage>
        <taxon>Bacteria</taxon>
        <taxon>Pseudomonadati</taxon>
        <taxon>Pseudomonadota</taxon>
        <taxon>Alphaproteobacteria</taxon>
        <taxon>Sphingomonadales</taxon>
        <taxon>Erythrobacteraceae</taxon>
        <taxon>Pontixanthobacter</taxon>
    </lineage>
</organism>
<evidence type="ECO:0000313" key="2">
    <source>
        <dbReference type="Proteomes" id="UP000468943"/>
    </source>
</evidence>